<dbReference type="InterPro" id="IPR013525">
    <property type="entry name" value="ABC2_TM"/>
</dbReference>
<feature type="transmembrane region" description="Helical" evidence="5">
    <location>
        <begin position="48"/>
        <end position="71"/>
    </location>
</feature>
<keyword evidence="8" id="KW-1185">Reference proteome</keyword>
<comment type="subcellular location">
    <subcellularLocation>
        <location evidence="1">Membrane</location>
        <topology evidence="1">Multi-pass membrane protein</topology>
    </subcellularLocation>
</comment>
<keyword evidence="3 5" id="KW-1133">Transmembrane helix</keyword>
<gene>
    <name evidence="7" type="ORF">EV213_104190</name>
</gene>
<evidence type="ECO:0000256" key="2">
    <source>
        <dbReference type="ARBA" id="ARBA00022692"/>
    </source>
</evidence>
<evidence type="ECO:0000256" key="4">
    <source>
        <dbReference type="ARBA" id="ARBA00023136"/>
    </source>
</evidence>
<dbReference type="Pfam" id="PF12698">
    <property type="entry name" value="ABC2_membrane_3"/>
    <property type="match status" value="1"/>
</dbReference>
<name>A0A4R6U6F7_9BACI</name>
<feature type="domain" description="ABC-2 type transporter transmembrane" evidence="6">
    <location>
        <begin position="52"/>
        <end position="222"/>
    </location>
</feature>
<keyword evidence="2 5" id="KW-0812">Transmembrane</keyword>
<feature type="transmembrane region" description="Helical" evidence="5">
    <location>
        <begin position="20"/>
        <end position="42"/>
    </location>
</feature>
<evidence type="ECO:0000256" key="1">
    <source>
        <dbReference type="ARBA" id="ARBA00004141"/>
    </source>
</evidence>
<feature type="transmembrane region" description="Helical" evidence="5">
    <location>
        <begin position="123"/>
        <end position="143"/>
    </location>
</feature>
<dbReference type="OrthoDB" id="2717683at2"/>
<keyword evidence="4 5" id="KW-0472">Membrane</keyword>
<evidence type="ECO:0000259" key="6">
    <source>
        <dbReference type="Pfam" id="PF12698"/>
    </source>
</evidence>
<accession>A0A4R6U6F7</accession>
<proteinExistence type="predicted"/>
<sequence>MMQKSGMQWKALVYKDVSDLRWNGQVIFNFCINLLFTITFLWAPNSDIPVSFILASIFVLVTMFMQGNIIVEEKEQRTTRRLIQVGFSLREIIYSKIFITFLATAFFLMIFFVIYGIHPLTSLKMFVLSFPLILMMIMIGVILGLKTRNTIEVTLYGSPIALLYLFIAGLLMNNERGEMSWLAFFPNYHLHYGIVQLQANETILPYLVVPYSWMVVCLLMFVLWFRKNT</sequence>
<feature type="transmembrane region" description="Helical" evidence="5">
    <location>
        <begin position="92"/>
        <end position="117"/>
    </location>
</feature>
<dbReference type="RefSeq" id="WP_133579789.1">
    <property type="nucleotide sequence ID" value="NZ_SNYJ01000004.1"/>
</dbReference>
<comment type="caution">
    <text evidence="7">The sequence shown here is derived from an EMBL/GenBank/DDBJ whole genome shotgun (WGS) entry which is preliminary data.</text>
</comment>
<reference evidence="7 8" key="1">
    <citation type="submission" date="2019-03" db="EMBL/GenBank/DDBJ databases">
        <title>Genomic Encyclopedia of Type Strains, Phase IV (KMG-IV): sequencing the most valuable type-strain genomes for metagenomic binning, comparative biology and taxonomic classification.</title>
        <authorList>
            <person name="Goeker M."/>
        </authorList>
    </citation>
    <scope>NUCLEOTIDE SEQUENCE [LARGE SCALE GENOMIC DNA]</scope>
    <source>
        <strain evidence="7 8">DSM 28697</strain>
    </source>
</reference>
<dbReference type="AlphaFoldDB" id="A0A4R6U6F7"/>
<feature type="transmembrane region" description="Helical" evidence="5">
    <location>
        <begin position="203"/>
        <end position="225"/>
    </location>
</feature>
<dbReference type="GO" id="GO:0016020">
    <property type="term" value="C:membrane"/>
    <property type="evidence" value="ECO:0007669"/>
    <property type="project" value="UniProtKB-SubCell"/>
</dbReference>
<dbReference type="GO" id="GO:0140359">
    <property type="term" value="F:ABC-type transporter activity"/>
    <property type="evidence" value="ECO:0007669"/>
    <property type="project" value="InterPro"/>
</dbReference>
<dbReference type="EMBL" id="SNYJ01000004">
    <property type="protein sequence ID" value="TDQ41192.1"/>
    <property type="molecule type" value="Genomic_DNA"/>
</dbReference>
<evidence type="ECO:0000256" key="3">
    <source>
        <dbReference type="ARBA" id="ARBA00022989"/>
    </source>
</evidence>
<evidence type="ECO:0000256" key="5">
    <source>
        <dbReference type="SAM" id="Phobius"/>
    </source>
</evidence>
<evidence type="ECO:0000313" key="7">
    <source>
        <dbReference type="EMBL" id="TDQ41192.1"/>
    </source>
</evidence>
<organism evidence="7 8">
    <name type="scientific">Aureibacillus halotolerans</name>
    <dbReference type="NCBI Taxonomy" id="1508390"/>
    <lineage>
        <taxon>Bacteria</taxon>
        <taxon>Bacillati</taxon>
        <taxon>Bacillota</taxon>
        <taxon>Bacilli</taxon>
        <taxon>Bacillales</taxon>
        <taxon>Bacillaceae</taxon>
        <taxon>Aureibacillus</taxon>
    </lineage>
</organism>
<feature type="transmembrane region" description="Helical" evidence="5">
    <location>
        <begin position="155"/>
        <end position="172"/>
    </location>
</feature>
<protein>
    <submittedName>
        <fullName evidence="7">ABC-2 type transport system permease protein</fullName>
    </submittedName>
</protein>
<dbReference type="Proteomes" id="UP000295632">
    <property type="component" value="Unassembled WGS sequence"/>
</dbReference>
<evidence type="ECO:0000313" key="8">
    <source>
        <dbReference type="Proteomes" id="UP000295632"/>
    </source>
</evidence>